<reference evidence="1" key="2">
    <citation type="journal article" date="2015" name="Fish Shellfish Immunol.">
        <title>Early steps in the European eel (Anguilla anguilla)-Vibrio vulnificus interaction in the gills: Role of the RtxA13 toxin.</title>
        <authorList>
            <person name="Callol A."/>
            <person name="Pajuelo D."/>
            <person name="Ebbesson L."/>
            <person name="Teles M."/>
            <person name="MacKenzie S."/>
            <person name="Amaro C."/>
        </authorList>
    </citation>
    <scope>NUCLEOTIDE SEQUENCE</scope>
</reference>
<dbReference type="AlphaFoldDB" id="A0A0E9WQU5"/>
<accession>A0A0E9WQU5</accession>
<organism evidence="1">
    <name type="scientific">Anguilla anguilla</name>
    <name type="common">European freshwater eel</name>
    <name type="synonym">Muraena anguilla</name>
    <dbReference type="NCBI Taxonomy" id="7936"/>
    <lineage>
        <taxon>Eukaryota</taxon>
        <taxon>Metazoa</taxon>
        <taxon>Chordata</taxon>
        <taxon>Craniata</taxon>
        <taxon>Vertebrata</taxon>
        <taxon>Euteleostomi</taxon>
        <taxon>Actinopterygii</taxon>
        <taxon>Neopterygii</taxon>
        <taxon>Teleostei</taxon>
        <taxon>Anguilliformes</taxon>
        <taxon>Anguillidae</taxon>
        <taxon>Anguilla</taxon>
    </lineage>
</organism>
<dbReference type="EMBL" id="GBXM01015798">
    <property type="protein sequence ID" value="JAH92779.1"/>
    <property type="molecule type" value="Transcribed_RNA"/>
</dbReference>
<name>A0A0E9WQU5_ANGAN</name>
<reference evidence="1" key="1">
    <citation type="submission" date="2014-11" db="EMBL/GenBank/DDBJ databases">
        <authorList>
            <person name="Amaro Gonzalez C."/>
        </authorList>
    </citation>
    <scope>NUCLEOTIDE SEQUENCE</scope>
</reference>
<evidence type="ECO:0000313" key="1">
    <source>
        <dbReference type="EMBL" id="JAH92779.1"/>
    </source>
</evidence>
<sequence>MQKIRRNKAMTVYLSWLNTDEGGEMLPQLRSFPQLKPSKWRKTDVHNNQRNIQKTASHSFCRQLCRTVLGQGTNKSKIHCRRHRHRQYWTLSQSAGKMG</sequence>
<protein>
    <submittedName>
        <fullName evidence="1">Uncharacterized protein</fullName>
    </submittedName>
</protein>
<proteinExistence type="predicted"/>